<keyword evidence="3" id="KW-1185">Reference proteome</keyword>
<dbReference type="Proteomes" id="UP000053105">
    <property type="component" value="Unassembled WGS sequence"/>
</dbReference>
<dbReference type="AlphaFoldDB" id="A0A0M8ZXB3"/>
<dbReference type="EMBL" id="KQ435805">
    <property type="protein sequence ID" value="KOX73020.1"/>
    <property type="molecule type" value="Genomic_DNA"/>
</dbReference>
<proteinExistence type="predicted"/>
<accession>A0A0M8ZXB3</accession>
<feature type="signal peptide" evidence="1">
    <location>
        <begin position="1"/>
        <end position="33"/>
    </location>
</feature>
<evidence type="ECO:0000256" key="1">
    <source>
        <dbReference type="SAM" id="SignalP"/>
    </source>
</evidence>
<name>A0A0M8ZXB3_9HYME</name>
<evidence type="ECO:0000313" key="2">
    <source>
        <dbReference type="EMBL" id="KOX73020.1"/>
    </source>
</evidence>
<evidence type="ECO:0000313" key="3">
    <source>
        <dbReference type="Proteomes" id="UP000053105"/>
    </source>
</evidence>
<organism evidence="2 3">
    <name type="scientific">Melipona quadrifasciata</name>
    <dbReference type="NCBI Taxonomy" id="166423"/>
    <lineage>
        <taxon>Eukaryota</taxon>
        <taxon>Metazoa</taxon>
        <taxon>Ecdysozoa</taxon>
        <taxon>Arthropoda</taxon>
        <taxon>Hexapoda</taxon>
        <taxon>Insecta</taxon>
        <taxon>Pterygota</taxon>
        <taxon>Neoptera</taxon>
        <taxon>Endopterygota</taxon>
        <taxon>Hymenoptera</taxon>
        <taxon>Apocrita</taxon>
        <taxon>Aculeata</taxon>
        <taxon>Apoidea</taxon>
        <taxon>Anthophila</taxon>
        <taxon>Apidae</taxon>
        <taxon>Melipona</taxon>
    </lineage>
</organism>
<gene>
    <name evidence="2" type="ORF">WN51_02074</name>
</gene>
<sequence>MRRRYLNREAFWHSSRTLLSLCVLLQRPVESFADMIGTCDILKTHTCSCPEYTYTCPRIGQVFSLSSYMGEYRQEVTTDKTELERNYRKSKMVCVTQLLAELKHPHQQLSISEKYVVVLAELKHPHQQLSISEKYVV</sequence>
<keyword evidence="1" id="KW-0732">Signal</keyword>
<feature type="chain" id="PRO_5005830809" evidence="1">
    <location>
        <begin position="34"/>
        <end position="137"/>
    </location>
</feature>
<reference evidence="2 3" key="1">
    <citation type="submission" date="2015-07" db="EMBL/GenBank/DDBJ databases">
        <title>The genome of Melipona quadrifasciata.</title>
        <authorList>
            <person name="Pan H."/>
            <person name="Kapheim K."/>
        </authorList>
    </citation>
    <scope>NUCLEOTIDE SEQUENCE [LARGE SCALE GENOMIC DNA]</scope>
    <source>
        <strain evidence="2">0111107301</strain>
        <tissue evidence="2">Whole body</tissue>
    </source>
</reference>
<protein>
    <submittedName>
        <fullName evidence="2">Uncharacterized protein</fullName>
    </submittedName>
</protein>